<dbReference type="InterPro" id="IPR032675">
    <property type="entry name" value="LRR_dom_sf"/>
</dbReference>
<keyword evidence="13" id="KW-0378">Hydrolase</keyword>
<comment type="subcellular location">
    <subcellularLocation>
        <location evidence="1">Cytoplasm</location>
        <location evidence="1">Cytoskeleton</location>
        <location evidence="1">Flagellum axoneme</location>
    </subcellularLocation>
</comment>
<feature type="coiled-coil region" evidence="12">
    <location>
        <begin position="557"/>
        <end position="584"/>
    </location>
</feature>
<dbReference type="OMA" id="SFMEMMT"/>
<dbReference type="GeneID" id="14903298"/>
<evidence type="ECO:0000256" key="8">
    <source>
        <dbReference type="ARBA" id="ARBA00023212"/>
    </source>
</evidence>
<name>G0R5N1_ICHMU</name>
<reference evidence="13 14" key="1">
    <citation type="submission" date="2011-07" db="EMBL/GenBank/DDBJ databases">
        <authorList>
            <person name="Coyne R."/>
            <person name="Brami D."/>
            <person name="Johnson J."/>
            <person name="Hostetler J."/>
            <person name="Hannick L."/>
            <person name="Clark T."/>
            <person name="Cassidy-Hanley D."/>
            <person name="Inman J."/>
        </authorList>
    </citation>
    <scope>NUCLEOTIDE SEQUENCE [LARGE SCALE GENOMIC DNA]</scope>
    <source>
        <strain evidence="13 14">G5</strain>
    </source>
</reference>
<keyword evidence="2" id="KW-0963">Cytoplasm</keyword>
<evidence type="ECO:0000256" key="11">
    <source>
        <dbReference type="ARBA" id="ARBA00040950"/>
    </source>
</evidence>
<feature type="coiled-coil region" evidence="12">
    <location>
        <begin position="267"/>
        <end position="297"/>
    </location>
</feature>
<accession>G0R5N1</accession>
<keyword evidence="7" id="KW-0969">Cilium</keyword>
<sequence>MAQSVAQYVSNQITTKYNTKDKKNTKNQIDPRVIDENLIIQCVKQFNQENSKIVSENIILQQLRILQLSFKSILYLLILNYKIQQLNKDIAKIQNLDGLEKLEKLQLDNNLIAKIEGIGHLVNLKWLDLSFNLIEKIEGLENLKQLKDLSLFNNRIKKIEGLQKNLLLNVFSVGNNKLASYEEITGYFQYKKANDEGTQERFHFKHLQVLNVLGNPFTRDKENEYKTHIICAIPNLKYLDYVFIDEGDRNLIKQNEENIFAMYQITTTEYEKQMKALEETELEIQRQQRIKKEAKMDILDNLGDQLVNIEELNKVKLIQPLQIQEEIEKFKQKVELAVKDSIQTHVIKNHQEIISNQQKYEQSFRDREIVSEKENLEVLRIFEHQKKIVFRNWEKQQRNNEEKKDDSELKQLIEETKELKNKLLNIEIQLVEELEQAQTDFENFFKDKIQREIDPFFDTGSKKVDDCVLEFYQKLNDIKTYEDKQYHQNLDQQEEEEQDLEESERNSLLENREALNQLIMQIKDTIQENAGQKIQKCQTLISQDQIQYSQQKKARMYERNRKNIKQILQQIKSYEAEILNKIQENESDSDRE</sequence>
<evidence type="ECO:0000256" key="5">
    <source>
        <dbReference type="ARBA" id="ARBA00022846"/>
    </source>
</evidence>
<evidence type="ECO:0000313" key="13">
    <source>
        <dbReference type="EMBL" id="EGR27239.1"/>
    </source>
</evidence>
<evidence type="ECO:0000256" key="4">
    <source>
        <dbReference type="ARBA" id="ARBA00022737"/>
    </source>
</evidence>
<keyword evidence="4" id="KW-0677">Repeat</keyword>
<dbReference type="AlphaFoldDB" id="G0R5N1"/>
<evidence type="ECO:0000256" key="7">
    <source>
        <dbReference type="ARBA" id="ARBA00023069"/>
    </source>
</evidence>
<dbReference type="OrthoDB" id="27917at2759"/>
<dbReference type="InterPro" id="IPR050576">
    <property type="entry name" value="Cilia_flagella_integrity"/>
</dbReference>
<dbReference type="PANTHER" id="PTHR45973">
    <property type="entry name" value="PROTEIN PHOSPHATASE 1 REGULATORY SUBUNIT SDS22-RELATED"/>
    <property type="match status" value="1"/>
</dbReference>
<dbReference type="Gene3D" id="3.80.10.10">
    <property type="entry name" value="Ribonuclease Inhibitor"/>
    <property type="match status" value="1"/>
</dbReference>
<dbReference type="FunCoup" id="G0R5N1">
    <property type="interactions" value="9"/>
</dbReference>
<evidence type="ECO:0000256" key="9">
    <source>
        <dbReference type="ARBA" id="ARBA00023273"/>
    </source>
</evidence>
<dbReference type="InParanoid" id="G0R5N1"/>
<dbReference type="STRING" id="857967.G0R5N1"/>
<feature type="coiled-coil region" evidence="12">
    <location>
        <begin position="402"/>
        <end position="436"/>
    </location>
</feature>
<dbReference type="RefSeq" id="XP_004024123.1">
    <property type="nucleotide sequence ID" value="XM_004024074.1"/>
</dbReference>
<dbReference type="EMBL" id="GL984379">
    <property type="protein sequence ID" value="EGR27239.1"/>
    <property type="molecule type" value="Genomic_DNA"/>
</dbReference>
<gene>
    <name evidence="13" type="ORF">IMG5_199800</name>
</gene>
<comment type="similarity">
    <text evidence="10">Belongs to the DRC3 family.</text>
</comment>
<evidence type="ECO:0000256" key="12">
    <source>
        <dbReference type="SAM" id="Coils"/>
    </source>
</evidence>
<keyword evidence="8" id="KW-0206">Cytoskeleton</keyword>
<dbReference type="InterPro" id="IPR025875">
    <property type="entry name" value="Leu-rich_rpt_4"/>
</dbReference>
<evidence type="ECO:0000256" key="6">
    <source>
        <dbReference type="ARBA" id="ARBA00023054"/>
    </source>
</evidence>
<dbReference type="SUPFAM" id="SSF52058">
    <property type="entry name" value="L domain-like"/>
    <property type="match status" value="1"/>
</dbReference>
<dbReference type="Pfam" id="PF12799">
    <property type="entry name" value="LRR_4"/>
    <property type="match status" value="1"/>
</dbReference>
<dbReference type="eggNOG" id="KOG0531">
    <property type="taxonomic scope" value="Eukaryota"/>
</dbReference>
<evidence type="ECO:0000256" key="1">
    <source>
        <dbReference type="ARBA" id="ARBA00004611"/>
    </source>
</evidence>
<feature type="coiled-coil region" evidence="12">
    <location>
        <begin position="483"/>
        <end position="525"/>
    </location>
</feature>
<keyword evidence="6 12" id="KW-0175">Coiled coil</keyword>
<dbReference type="SMART" id="SM00365">
    <property type="entry name" value="LRR_SD22"/>
    <property type="match status" value="4"/>
</dbReference>
<evidence type="ECO:0000256" key="3">
    <source>
        <dbReference type="ARBA" id="ARBA00022614"/>
    </source>
</evidence>
<keyword evidence="14" id="KW-1185">Reference proteome</keyword>
<evidence type="ECO:0000313" key="14">
    <source>
        <dbReference type="Proteomes" id="UP000008983"/>
    </source>
</evidence>
<keyword evidence="5" id="KW-0282">Flagellum</keyword>
<dbReference type="InterPro" id="IPR001611">
    <property type="entry name" value="Leu-rich_rpt"/>
</dbReference>
<evidence type="ECO:0000256" key="2">
    <source>
        <dbReference type="ARBA" id="ARBA00022490"/>
    </source>
</evidence>
<dbReference type="PANTHER" id="PTHR45973:SF12">
    <property type="entry name" value="DYNEIN REGULATORY COMPLEX SUBUNIT 3"/>
    <property type="match status" value="1"/>
</dbReference>
<dbReference type="GO" id="GO:0005929">
    <property type="term" value="C:cilium"/>
    <property type="evidence" value="ECO:0007669"/>
    <property type="project" value="TreeGrafter"/>
</dbReference>
<protein>
    <recommendedName>
        <fullName evidence="11">Dynein regulatory complex subunit 3</fullName>
    </recommendedName>
</protein>
<organism evidence="13 14">
    <name type="scientific">Ichthyophthirius multifiliis</name>
    <name type="common">White spot disease agent</name>
    <name type="synonym">Ich</name>
    <dbReference type="NCBI Taxonomy" id="5932"/>
    <lineage>
        <taxon>Eukaryota</taxon>
        <taxon>Sar</taxon>
        <taxon>Alveolata</taxon>
        <taxon>Ciliophora</taxon>
        <taxon>Intramacronucleata</taxon>
        <taxon>Oligohymenophorea</taxon>
        <taxon>Hymenostomatida</taxon>
        <taxon>Ophryoglenina</taxon>
        <taxon>Ichthyophthirius</taxon>
    </lineage>
</organism>
<keyword evidence="9" id="KW-0966">Cell projection</keyword>
<proteinExistence type="inferred from homology"/>
<dbReference type="Proteomes" id="UP000008983">
    <property type="component" value="Unassembled WGS sequence"/>
</dbReference>
<evidence type="ECO:0000256" key="10">
    <source>
        <dbReference type="ARBA" id="ARBA00038378"/>
    </source>
</evidence>
<dbReference type="GO" id="GO:0016787">
    <property type="term" value="F:hydrolase activity"/>
    <property type="evidence" value="ECO:0007669"/>
    <property type="project" value="UniProtKB-KW"/>
</dbReference>
<keyword evidence="3" id="KW-0433">Leucine-rich repeat</keyword>
<dbReference type="PROSITE" id="PS51450">
    <property type="entry name" value="LRR"/>
    <property type="match status" value="3"/>
</dbReference>